<feature type="domain" description="PPIase FKBP-type" evidence="10">
    <location>
        <begin position="6"/>
        <end position="108"/>
    </location>
</feature>
<evidence type="ECO:0000313" key="11">
    <source>
        <dbReference type="EMBL" id="TYL36908.1"/>
    </source>
</evidence>
<dbReference type="OrthoDB" id="8615at2157"/>
<dbReference type="GO" id="GO:0003755">
    <property type="term" value="F:peptidyl-prolyl cis-trans isomerase activity"/>
    <property type="evidence" value="ECO:0007669"/>
    <property type="project" value="UniProtKB-UniRule"/>
</dbReference>
<evidence type="ECO:0000256" key="7">
    <source>
        <dbReference type="ARBA" id="ARBA00023235"/>
    </source>
</evidence>
<accession>A0A8J8TP12</accession>
<evidence type="ECO:0000259" key="10">
    <source>
        <dbReference type="PROSITE" id="PS50059"/>
    </source>
</evidence>
<evidence type="ECO:0000256" key="2">
    <source>
        <dbReference type="ARBA" id="ARBA00004496"/>
    </source>
</evidence>
<comment type="catalytic activity">
    <reaction evidence="1 8 9">
        <text>[protein]-peptidylproline (omega=180) = [protein]-peptidylproline (omega=0)</text>
        <dbReference type="Rhea" id="RHEA:16237"/>
        <dbReference type="Rhea" id="RHEA-COMP:10747"/>
        <dbReference type="Rhea" id="RHEA-COMP:10748"/>
        <dbReference type="ChEBI" id="CHEBI:83833"/>
        <dbReference type="ChEBI" id="CHEBI:83834"/>
        <dbReference type="EC" id="5.2.1.8"/>
    </reaction>
</comment>
<keyword evidence="6" id="KW-0143">Chaperone</keyword>
<dbReference type="SUPFAM" id="SSF54534">
    <property type="entry name" value="FKBP-like"/>
    <property type="match status" value="1"/>
</dbReference>
<evidence type="ECO:0000256" key="4">
    <source>
        <dbReference type="ARBA" id="ARBA00022490"/>
    </source>
</evidence>
<dbReference type="PANTHER" id="PTHR47861:SF3">
    <property type="entry name" value="FKBP-TYPE PEPTIDYL-PROLYL CIS-TRANS ISOMERASE SLYD"/>
    <property type="match status" value="1"/>
</dbReference>
<sequence length="158" mass="17484">MPIETGDSVTIEYTARFADGLVFDTTRKEVAEETGLAERLPDREYEPLTFEVGDDEVIEGINDALVGMAAGDETTITVPPEKAYGERSDDRVVEYPTVEFEQILESEGRSLEMGIQIGSEDGNVGEVTHIDPEITRIDFNHQLAGETLEFDLQVLEAD</sequence>
<comment type="similarity">
    <text evidence="3 9">Belongs to the FKBP-type PPIase family.</text>
</comment>
<name>A0A8J8TP12_9EURY</name>
<dbReference type="Gene3D" id="3.10.50.40">
    <property type="match status" value="1"/>
</dbReference>
<dbReference type="InterPro" id="IPR046357">
    <property type="entry name" value="PPIase_dom_sf"/>
</dbReference>
<comment type="caution">
    <text evidence="11">The sequence shown here is derived from an EMBL/GenBank/DDBJ whole genome shotgun (WGS) entry which is preliminary data.</text>
</comment>
<keyword evidence="4" id="KW-0963">Cytoplasm</keyword>
<gene>
    <name evidence="11" type="ORF">CV102_19295</name>
</gene>
<keyword evidence="7 8" id="KW-0413">Isomerase</keyword>
<dbReference type="PANTHER" id="PTHR47861">
    <property type="entry name" value="FKBP-TYPE PEPTIDYL-PROLYL CIS-TRANS ISOMERASE SLYD"/>
    <property type="match status" value="1"/>
</dbReference>
<dbReference type="InterPro" id="IPR001179">
    <property type="entry name" value="PPIase_FKBP_dom"/>
</dbReference>
<proteinExistence type="inferred from homology"/>
<dbReference type="RefSeq" id="WP_148859654.1">
    <property type="nucleotide sequence ID" value="NZ_PHNJ01000013.1"/>
</dbReference>
<dbReference type="EC" id="5.2.1.8" evidence="9"/>
<keyword evidence="5 8" id="KW-0697">Rotamase</keyword>
<organism evidence="11 12">
    <name type="scientific">Natronococcus pandeyae</name>
    <dbReference type="NCBI Taxonomy" id="2055836"/>
    <lineage>
        <taxon>Archaea</taxon>
        <taxon>Methanobacteriati</taxon>
        <taxon>Methanobacteriota</taxon>
        <taxon>Stenosarchaea group</taxon>
        <taxon>Halobacteria</taxon>
        <taxon>Halobacteriales</taxon>
        <taxon>Natrialbaceae</taxon>
        <taxon>Natronococcus</taxon>
    </lineage>
</organism>
<dbReference type="AlphaFoldDB" id="A0A8J8TP12"/>
<evidence type="ECO:0000313" key="12">
    <source>
        <dbReference type="Proteomes" id="UP000766904"/>
    </source>
</evidence>
<comment type="subcellular location">
    <subcellularLocation>
        <location evidence="2">Cytoplasm</location>
    </subcellularLocation>
</comment>
<evidence type="ECO:0000256" key="9">
    <source>
        <dbReference type="RuleBase" id="RU003915"/>
    </source>
</evidence>
<reference evidence="11" key="1">
    <citation type="submission" date="2017-11" db="EMBL/GenBank/DDBJ databases">
        <authorList>
            <person name="Kajale S.C."/>
            <person name="Sharma A."/>
        </authorList>
    </citation>
    <scope>NUCLEOTIDE SEQUENCE</scope>
    <source>
        <strain evidence="11">LS1_42</strain>
    </source>
</reference>
<dbReference type="GO" id="GO:0042026">
    <property type="term" value="P:protein refolding"/>
    <property type="evidence" value="ECO:0007669"/>
    <property type="project" value="UniProtKB-ARBA"/>
</dbReference>
<evidence type="ECO:0000256" key="1">
    <source>
        <dbReference type="ARBA" id="ARBA00000971"/>
    </source>
</evidence>
<dbReference type="GO" id="GO:0005737">
    <property type="term" value="C:cytoplasm"/>
    <property type="evidence" value="ECO:0007669"/>
    <property type="project" value="UniProtKB-SubCell"/>
</dbReference>
<dbReference type="Proteomes" id="UP000766904">
    <property type="component" value="Unassembled WGS sequence"/>
</dbReference>
<protein>
    <recommendedName>
        <fullName evidence="9">Peptidyl-prolyl cis-trans isomerase</fullName>
        <ecNumber evidence="9">5.2.1.8</ecNumber>
    </recommendedName>
</protein>
<dbReference type="EMBL" id="PHNJ01000013">
    <property type="protein sequence ID" value="TYL36908.1"/>
    <property type="molecule type" value="Genomic_DNA"/>
</dbReference>
<evidence type="ECO:0000256" key="8">
    <source>
        <dbReference type="PROSITE-ProRule" id="PRU00277"/>
    </source>
</evidence>
<evidence type="ECO:0000256" key="6">
    <source>
        <dbReference type="ARBA" id="ARBA00023186"/>
    </source>
</evidence>
<keyword evidence="12" id="KW-1185">Reference proteome</keyword>
<evidence type="ECO:0000256" key="3">
    <source>
        <dbReference type="ARBA" id="ARBA00006577"/>
    </source>
</evidence>
<evidence type="ECO:0000256" key="5">
    <source>
        <dbReference type="ARBA" id="ARBA00023110"/>
    </source>
</evidence>
<dbReference type="Pfam" id="PF00254">
    <property type="entry name" value="FKBP_C"/>
    <property type="match status" value="1"/>
</dbReference>
<dbReference type="PROSITE" id="PS50059">
    <property type="entry name" value="FKBP_PPIASE"/>
    <property type="match status" value="1"/>
</dbReference>